<keyword evidence="3" id="KW-1185">Reference proteome</keyword>
<evidence type="ECO:0000313" key="2">
    <source>
        <dbReference type="EMBL" id="KAK9124328.1"/>
    </source>
</evidence>
<dbReference type="AlphaFoldDB" id="A0AAP0NZ28"/>
<feature type="region of interest" description="Disordered" evidence="1">
    <location>
        <begin position="1"/>
        <end position="20"/>
    </location>
</feature>
<organism evidence="2 3">
    <name type="scientific">Stephania japonica</name>
    <dbReference type="NCBI Taxonomy" id="461633"/>
    <lineage>
        <taxon>Eukaryota</taxon>
        <taxon>Viridiplantae</taxon>
        <taxon>Streptophyta</taxon>
        <taxon>Embryophyta</taxon>
        <taxon>Tracheophyta</taxon>
        <taxon>Spermatophyta</taxon>
        <taxon>Magnoliopsida</taxon>
        <taxon>Ranunculales</taxon>
        <taxon>Menispermaceae</taxon>
        <taxon>Menispermoideae</taxon>
        <taxon>Cissampelideae</taxon>
        <taxon>Stephania</taxon>
    </lineage>
</organism>
<sequence length="219" mass="24352">MHLLQPQQRRLRRPPHPVLPHQNPTVLLRFLQSSTVNSYFEIFSASTRPNEIQSSLGVPIIIESSFTSFCFFFTFNSSTSRCLSFLMSPSFSRSATHNLCFGVRYQIGVGAFRHKSTILLMHFAIALPPPPEGFGLASLFLILDLFITWPALSLALPLGFCSSSIFAGIGGSTIEEIEPDRLIPLYIIQYSIAVLRDGVIWSIAASRYDGEAVVGLRKL</sequence>
<comment type="caution">
    <text evidence="2">The sequence shown here is derived from an EMBL/GenBank/DDBJ whole genome shotgun (WGS) entry which is preliminary data.</text>
</comment>
<gene>
    <name evidence="2" type="ORF">Sjap_013930</name>
</gene>
<dbReference type="Proteomes" id="UP001417504">
    <property type="component" value="Unassembled WGS sequence"/>
</dbReference>
<name>A0AAP0NZ28_9MAGN</name>
<accession>A0AAP0NZ28</accession>
<evidence type="ECO:0000313" key="3">
    <source>
        <dbReference type="Proteomes" id="UP001417504"/>
    </source>
</evidence>
<protein>
    <submittedName>
        <fullName evidence="2">Uncharacterized protein</fullName>
    </submittedName>
</protein>
<proteinExistence type="predicted"/>
<dbReference type="EMBL" id="JBBNAE010000005">
    <property type="protein sequence ID" value="KAK9124328.1"/>
    <property type="molecule type" value="Genomic_DNA"/>
</dbReference>
<reference evidence="2 3" key="1">
    <citation type="submission" date="2024-01" db="EMBL/GenBank/DDBJ databases">
        <title>Genome assemblies of Stephania.</title>
        <authorList>
            <person name="Yang L."/>
        </authorList>
    </citation>
    <scope>NUCLEOTIDE SEQUENCE [LARGE SCALE GENOMIC DNA]</scope>
    <source>
        <strain evidence="2">QJT</strain>
        <tissue evidence="2">Leaf</tissue>
    </source>
</reference>
<evidence type="ECO:0000256" key="1">
    <source>
        <dbReference type="SAM" id="MobiDB-lite"/>
    </source>
</evidence>